<organism evidence="1 2">
    <name type="scientific">Candidatus Magnetobacterium bavaricum</name>
    <dbReference type="NCBI Taxonomy" id="29290"/>
    <lineage>
        <taxon>Bacteria</taxon>
        <taxon>Pseudomonadati</taxon>
        <taxon>Nitrospirota</taxon>
        <taxon>Thermodesulfovibrionia</taxon>
        <taxon>Thermodesulfovibrionales</taxon>
        <taxon>Candidatus Magnetobacteriaceae</taxon>
        <taxon>Candidatus Magnetobacterium</taxon>
    </lineage>
</organism>
<dbReference type="AlphaFoldDB" id="A0A0F3GPI8"/>
<accession>A0A0F3GPI8</accession>
<dbReference type="Proteomes" id="UP000033423">
    <property type="component" value="Unassembled WGS sequence"/>
</dbReference>
<comment type="caution">
    <text evidence="1">The sequence shown here is derived from an EMBL/GenBank/DDBJ whole genome shotgun (WGS) entry which is preliminary data.</text>
</comment>
<sequence>MRHTNYYTTATIKDYLQRIASSKIYTKQYPLPHLKIYTKFIITSYNNIIGGKNVVKDERETGSNKGIG</sequence>
<protein>
    <submittedName>
        <fullName evidence="1">Uncharacterized protein</fullName>
    </submittedName>
</protein>
<evidence type="ECO:0000313" key="2">
    <source>
        <dbReference type="Proteomes" id="UP000033423"/>
    </source>
</evidence>
<gene>
    <name evidence="1" type="ORF">MBAV_004017</name>
</gene>
<proteinExistence type="predicted"/>
<name>A0A0F3GPI8_9BACT</name>
<reference evidence="1 2" key="1">
    <citation type="submission" date="2015-02" db="EMBL/GenBank/DDBJ databases">
        <title>Single-cell genomics of uncultivated deep-branching MTB reveals a conserved set of magnetosome genes.</title>
        <authorList>
            <person name="Kolinko S."/>
            <person name="Richter M."/>
            <person name="Glockner F.O."/>
            <person name="Brachmann A."/>
            <person name="Schuler D."/>
        </authorList>
    </citation>
    <scope>NUCLEOTIDE SEQUENCE [LARGE SCALE GENOMIC DNA]</scope>
    <source>
        <strain evidence="1">TM-1</strain>
    </source>
</reference>
<evidence type="ECO:0000313" key="1">
    <source>
        <dbReference type="EMBL" id="KJU83791.1"/>
    </source>
</evidence>
<keyword evidence="2" id="KW-1185">Reference proteome</keyword>
<dbReference type="EMBL" id="LACI01001717">
    <property type="protein sequence ID" value="KJU83791.1"/>
    <property type="molecule type" value="Genomic_DNA"/>
</dbReference>